<proteinExistence type="predicted"/>
<dbReference type="Proteomes" id="UP000250235">
    <property type="component" value="Unassembled WGS sequence"/>
</dbReference>
<evidence type="ECO:0000256" key="1">
    <source>
        <dbReference type="SAM" id="MobiDB-lite"/>
    </source>
</evidence>
<evidence type="ECO:0000313" key="3">
    <source>
        <dbReference type="Proteomes" id="UP000250235"/>
    </source>
</evidence>
<reference evidence="2 3" key="1">
    <citation type="journal article" date="2015" name="Proc. Natl. Acad. Sci. U.S.A.">
        <title>The resurrection genome of Boea hygrometrica: A blueprint for survival of dehydration.</title>
        <authorList>
            <person name="Xiao L."/>
            <person name="Yang G."/>
            <person name="Zhang L."/>
            <person name="Yang X."/>
            <person name="Zhao S."/>
            <person name="Ji Z."/>
            <person name="Zhou Q."/>
            <person name="Hu M."/>
            <person name="Wang Y."/>
            <person name="Chen M."/>
            <person name="Xu Y."/>
            <person name="Jin H."/>
            <person name="Xiao X."/>
            <person name="Hu G."/>
            <person name="Bao F."/>
            <person name="Hu Y."/>
            <person name="Wan P."/>
            <person name="Li L."/>
            <person name="Deng X."/>
            <person name="Kuang T."/>
            <person name="Xiang C."/>
            <person name="Zhu J.K."/>
            <person name="Oliver M.J."/>
            <person name="He Y."/>
        </authorList>
    </citation>
    <scope>NUCLEOTIDE SEQUENCE [LARGE SCALE GENOMIC DNA]</scope>
    <source>
        <strain evidence="3">cv. XS01</strain>
    </source>
</reference>
<protein>
    <submittedName>
        <fullName evidence="2">Uncharacterized protein</fullName>
    </submittedName>
</protein>
<name>A0A2Z7BZ59_9LAMI</name>
<organism evidence="2 3">
    <name type="scientific">Dorcoceras hygrometricum</name>
    <dbReference type="NCBI Taxonomy" id="472368"/>
    <lineage>
        <taxon>Eukaryota</taxon>
        <taxon>Viridiplantae</taxon>
        <taxon>Streptophyta</taxon>
        <taxon>Embryophyta</taxon>
        <taxon>Tracheophyta</taxon>
        <taxon>Spermatophyta</taxon>
        <taxon>Magnoliopsida</taxon>
        <taxon>eudicotyledons</taxon>
        <taxon>Gunneridae</taxon>
        <taxon>Pentapetalae</taxon>
        <taxon>asterids</taxon>
        <taxon>lamiids</taxon>
        <taxon>Lamiales</taxon>
        <taxon>Gesneriaceae</taxon>
        <taxon>Didymocarpoideae</taxon>
        <taxon>Trichosporeae</taxon>
        <taxon>Loxocarpinae</taxon>
        <taxon>Dorcoceras</taxon>
    </lineage>
</organism>
<accession>A0A2Z7BZ59</accession>
<feature type="compositionally biased region" description="Basic and acidic residues" evidence="1">
    <location>
        <begin position="192"/>
        <end position="202"/>
    </location>
</feature>
<dbReference type="EMBL" id="KV002698">
    <property type="protein sequence ID" value="KZV37537.1"/>
    <property type="molecule type" value="Genomic_DNA"/>
</dbReference>
<dbReference type="AlphaFoldDB" id="A0A2Z7BZ59"/>
<sequence length="291" mass="32328">MAQYQILARKLLGPSGTGPKIQGVEKQRRNAASRRERCALGSGGAHGGAWLRPDSQRNWHFKVGGGRSPNPVQDWKQDSFVRIQLAVGSQPLRLRNHNFGLTHRIIVKRLATSPHDPLGITDSASKNQSVMVSVQYGPFNTYIPIRSTTIDSIGYPCIKASGESSTTKHRILHASGPHPIPPPNDPNTTKTWDPEVRSGEPHRHLKPHERASVSMLSGITRILERQSEHSGKSHEEDFAERCCKQGPKEFAGTTDPLVAEEWNLSRTVGPLWIVLRTFTDKTRELRTVLGI</sequence>
<keyword evidence="3" id="KW-1185">Reference proteome</keyword>
<feature type="region of interest" description="Disordered" evidence="1">
    <location>
        <begin position="174"/>
        <end position="206"/>
    </location>
</feature>
<gene>
    <name evidence="2" type="ORF">F511_31976</name>
</gene>
<evidence type="ECO:0000313" key="2">
    <source>
        <dbReference type="EMBL" id="KZV37537.1"/>
    </source>
</evidence>